<comment type="caution">
    <text evidence="3">The sequence shown here is derived from an EMBL/GenBank/DDBJ whole genome shotgun (WGS) entry which is preliminary data.</text>
</comment>
<feature type="compositionally biased region" description="Low complexity" evidence="1">
    <location>
        <begin position="243"/>
        <end position="253"/>
    </location>
</feature>
<sequence>MADSGERPPDAGPTAAGGPGGPGAARPAWTGGRVSAVVVGALLVVAAVGFLAGGGVLLWADRTQREDGYLTTEPRYYETGGYALVADAVRLDTGPGALGARMLGDVRVRVTGIDPQEAVFVGIGRDEQVHGYLAGVRRSTLGQDPENSPYASPRPGGAPAVRPADAGVWTEQSRGRGTRALVWPARDGHWWIVAMNADGSPGVGVEADVGATVPALPWIAAGLLAGGTVLLAVGAGTIAVPVRRASRSSRAGPGDPGDPGPDGPGPGPAGPGPGPVGPGPGPARSGDHSDHGDHGGPA</sequence>
<feature type="transmembrane region" description="Helical" evidence="2">
    <location>
        <begin position="36"/>
        <end position="60"/>
    </location>
</feature>
<evidence type="ECO:0008006" key="5">
    <source>
        <dbReference type="Google" id="ProtNLM"/>
    </source>
</evidence>
<feature type="transmembrane region" description="Helical" evidence="2">
    <location>
        <begin position="218"/>
        <end position="240"/>
    </location>
</feature>
<feature type="region of interest" description="Disordered" evidence="1">
    <location>
        <begin position="243"/>
        <end position="298"/>
    </location>
</feature>
<evidence type="ECO:0000313" key="4">
    <source>
        <dbReference type="Proteomes" id="UP001501358"/>
    </source>
</evidence>
<organism evidence="3 4">
    <name type="scientific">Streptomyces thermolineatus</name>
    <dbReference type="NCBI Taxonomy" id="44033"/>
    <lineage>
        <taxon>Bacteria</taxon>
        <taxon>Bacillati</taxon>
        <taxon>Actinomycetota</taxon>
        <taxon>Actinomycetes</taxon>
        <taxon>Kitasatosporales</taxon>
        <taxon>Streptomycetaceae</taxon>
        <taxon>Streptomyces</taxon>
    </lineage>
</organism>
<feature type="compositionally biased region" description="Pro residues" evidence="1">
    <location>
        <begin position="256"/>
        <end position="281"/>
    </location>
</feature>
<feature type="compositionally biased region" description="Basic and acidic residues" evidence="1">
    <location>
        <begin position="285"/>
        <end position="298"/>
    </location>
</feature>
<protein>
    <recommendedName>
        <fullName evidence="5">Integral membrane protein</fullName>
    </recommendedName>
</protein>
<evidence type="ECO:0000256" key="2">
    <source>
        <dbReference type="SAM" id="Phobius"/>
    </source>
</evidence>
<dbReference type="Proteomes" id="UP001501358">
    <property type="component" value="Unassembled WGS sequence"/>
</dbReference>
<reference evidence="4" key="1">
    <citation type="journal article" date="2019" name="Int. J. Syst. Evol. Microbiol.">
        <title>The Global Catalogue of Microorganisms (GCM) 10K type strain sequencing project: providing services to taxonomists for standard genome sequencing and annotation.</title>
        <authorList>
            <consortium name="The Broad Institute Genomics Platform"/>
            <consortium name="The Broad Institute Genome Sequencing Center for Infectious Disease"/>
            <person name="Wu L."/>
            <person name="Ma J."/>
        </authorList>
    </citation>
    <scope>NUCLEOTIDE SEQUENCE [LARGE SCALE GENOMIC DNA]</scope>
    <source>
        <strain evidence="4">JCM 6307</strain>
    </source>
</reference>
<keyword evidence="2" id="KW-0472">Membrane</keyword>
<proteinExistence type="predicted"/>
<keyword evidence="2" id="KW-0812">Transmembrane</keyword>
<keyword evidence="4" id="KW-1185">Reference proteome</keyword>
<accession>A0ABP5ZB55</accession>
<evidence type="ECO:0000313" key="3">
    <source>
        <dbReference type="EMBL" id="GAA2494997.1"/>
    </source>
</evidence>
<feature type="region of interest" description="Disordered" evidence="1">
    <location>
        <begin position="1"/>
        <end position="26"/>
    </location>
</feature>
<keyword evidence="2" id="KW-1133">Transmembrane helix</keyword>
<evidence type="ECO:0000256" key="1">
    <source>
        <dbReference type="SAM" id="MobiDB-lite"/>
    </source>
</evidence>
<gene>
    <name evidence="3" type="ORF">GCM10010406_33930</name>
</gene>
<feature type="compositionally biased region" description="Polar residues" evidence="1">
    <location>
        <begin position="140"/>
        <end position="150"/>
    </location>
</feature>
<feature type="compositionally biased region" description="Low complexity" evidence="1">
    <location>
        <begin position="153"/>
        <end position="163"/>
    </location>
</feature>
<dbReference type="EMBL" id="BAAATA010000019">
    <property type="protein sequence ID" value="GAA2494997.1"/>
    <property type="molecule type" value="Genomic_DNA"/>
</dbReference>
<name>A0ABP5ZB55_9ACTN</name>
<feature type="region of interest" description="Disordered" evidence="1">
    <location>
        <begin position="138"/>
        <end position="163"/>
    </location>
</feature>